<accession>A0A5C5G463</accession>
<dbReference type="AlphaFoldDB" id="A0A5C5G463"/>
<feature type="region of interest" description="Disordered" evidence="1">
    <location>
        <begin position="301"/>
        <end position="324"/>
    </location>
</feature>
<name>A0A5C5G463_9BASI</name>
<sequence length="347" mass="39297">MSQDRLITEELALASEYHELALQRETDLNAHPSAGTIDELDRKLAHTLSKYKALAERIAASKDDGDLVEDCVWYHDTVAKRAVQSGPSLDPIYRCRNQACTDELFKRSEHIERDILALHPARTSLVLYTRQAAYDRFDALIERYRLIESGLAKTMSDLSLVTECDWAAGHPPVESNPRRPLSLAQDEIYKAELSGRRRRLQQEREAADQSLSVLAWRRSNLPADDHFRERLDALSHEIDVALLKYKNCLRLEARATLAAGLRAWLATMDAELAEHGSLFYQLDHLRHDVIKHELAGRERAEAQRRAHAAALHEGSQADGGAHSLGVRGHKRASVGLRAARRYFGERY</sequence>
<evidence type="ECO:0000256" key="1">
    <source>
        <dbReference type="SAM" id="MobiDB-lite"/>
    </source>
</evidence>
<dbReference type="Proteomes" id="UP000311382">
    <property type="component" value="Unassembled WGS sequence"/>
</dbReference>
<evidence type="ECO:0000313" key="3">
    <source>
        <dbReference type="Proteomes" id="UP000311382"/>
    </source>
</evidence>
<proteinExistence type="predicted"/>
<comment type="caution">
    <text evidence="2">The sequence shown here is derived from an EMBL/GenBank/DDBJ whole genome shotgun (WGS) entry which is preliminary data.</text>
</comment>
<protein>
    <submittedName>
        <fullName evidence="2">Uncharacterized protein</fullName>
    </submittedName>
</protein>
<dbReference type="EMBL" id="SOZI01000015">
    <property type="protein sequence ID" value="TNY23114.1"/>
    <property type="molecule type" value="Genomic_DNA"/>
</dbReference>
<evidence type="ECO:0000313" key="2">
    <source>
        <dbReference type="EMBL" id="TNY23114.1"/>
    </source>
</evidence>
<keyword evidence="3" id="KW-1185">Reference proteome</keyword>
<organism evidence="2 3">
    <name type="scientific">Rhodotorula diobovata</name>
    <dbReference type="NCBI Taxonomy" id="5288"/>
    <lineage>
        <taxon>Eukaryota</taxon>
        <taxon>Fungi</taxon>
        <taxon>Dikarya</taxon>
        <taxon>Basidiomycota</taxon>
        <taxon>Pucciniomycotina</taxon>
        <taxon>Microbotryomycetes</taxon>
        <taxon>Sporidiobolales</taxon>
        <taxon>Sporidiobolaceae</taxon>
        <taxon>Rhodotorula</taxon>
    </lineage>
</organism>
<gene>
    <name evidence="2" type="ORF">DMC30DRAFT_390374</name>
</gene>
<reference evidence="2 3" key="1">
    <citation type="submission" date="2019-03" db="EMBL/GenBank/DDBJ databases">
        <title>Rhodosporidium diobovatum UCD-FST 08-225 genome sequencing, assembly, and annotation.</title>
        <authorList>
            <person name="Fakankun I.U."/>
            <person name="Fristensky B."/>
            <person name="Levin D.B."/>
        </authorList>
    </citation>
    <scope>NUCLEOTIDE SEQUENCE [LARGE SCALE GENOMIC DNA]</scope>
    <source>
        <strain evidence="2 3">UCD-FST 08-225</strain>
    </source>
</reference>